<organism evidence="8 9">
    <name type="scientific">Clunio marinus</name>
    <dbReference type="NCBI Taxonomy" id="568069"/>
    <lineage>
        <taxon>Eukaryota</taxon>
        <taxon>Metazoa</taxon>
        <taxon>Ecdysozoa</taxon>
        <taxon>Arthropoda</taxon>
        <taxon>Hexapoda</taxon>
        <taxon>Insecta</taxon>
        <taxon>Pterygota</taxon>
        <taxon>Neoptera</taxon>
        <taxon>Endopterygota</taxon>
        <taxon>Diptera</taxon>
        <taxon>Nematocera</taxon>
        <taxon>Chironomoidea</taxon>
        <taxon>Chironomidae</taxon>
        <taxon>Clunio</taxon>
    </lineage>
</organism>
<evidence type="ECO:0000256" key="2">
    <source>
        <dbReference type="ARBA" id="ARBA00006839"/>
    </source>
</evidence>
<feature type="region of interest" description="Disordered" evidence="6">
    <location>
        <begin position="48"/>
        <end position="73"/>
    </location>
</feature>
<reference evidence="8 9" key="1">
    <citation type="submission" date="2015-04" db="EMBL/GenBank/DDBJ databases">
        <authorList>
            <person name="Syromyatnikov M.Y."/>
            <person name="Popov V.N."/>
        </authorList>
    </citation>
    <scope>NUCLEOTIDE SEQUENCE [LARGE SCALE GENOMIC DNA]</scope>
</reference>
<dbReference type="PANTHER" id="PTHR14409">
    <property type="entry name" value="MANNOSIDASE, BETA A, LYSOSOMAL-LIKE, MANBAL PROTEIN"/>
    <property type="match status" value="1"/>
</dbReference>
<name>A0A1J1IG79_9DIPT</name>
<comment type="similarity">
    <text evidence="2">Belongs to the UPF0239 family.</text>
</comment>
<dbReference type="AlphaFoldDB" id="A0A1J1IG79"/>
<dbReference type="InterPro" id="IPR009621">
    <property type="entry name" value="UPF0239"/>
</dbReference>
<keyword evidence="5 7" id="KW-0472">Membrane</keyword>
<keyword evidence="4 7" id="KW-1133">Transmembrane helix</keyword>
<evidence type="ECO:0000256" key="5">
    <source>
        <dbReference type="ARBA" id="ARBA00023136"/>
    </source>
</evidence>
<evidence type="ECO:0000313" key="8">
    <source>
        <dbReference type="EMBL" id="CRK99219.1"/>
    </source>
</evidence>
<evidence type="ECO:0000256" key="3">
    <source>
        <dbReference type="ARBA" id="ARBA00022692"/>
    </source>
</evidence>
<evidence type="ECO:0000256" key="1">
    <source>
        <dbReference type="ARBA" id="ARBA00004167"/>
    </source>
</evidence>
<comment type="subcellular location">
    <subcellularLocation>
        <location evidence="1">Membrane</location>
        <topology evidence="1">Single-pass membrane protein</topology>
    </subcellularLocation>
</comment>
<protein>
    <submittedName>
        <fullName evidence="8">CLUMA_CG012528, isoform A</fullName>
    </submittedName>
</protein>
<keyword evidence="3 7" id="KW-0812">Transmembrane</keyword>
<gene>
    <name evidence="8" type="ORF">CLUMA_CG012528</name>
</gene>
<dbReference type="GO" id="GO:0016020">
    <property type="term" value="C:membrane"/>
    <property type="evidence" value="ECO:0007669"/>
    <property type="project" value="UniProtKB-SubCell"/>
</dbReference>
<evidence type="ECO:0000256" key="7">
    <source>
        <dbReference type="SAM" id="Phobius"/>
    </source>
</evidence>
<dbReference type="Proteomes" id="UP000183832">
    <property type="component" value="Unassembled WGS sequence"/>
</dbReference>
<sequence length="73" mass="8225">MDETIADIILEPDNLLTKVIRYGLYFGALFQIVCIGAVIFITDTSKNPPDYSDTESEASPQLTPKRSHHRRSD</sequence>
<dbReference type="EMBL" id="CVRI01000049">
    <property type="protein sequence ID" value="CRK99219.1"/>
    <property type="molecule type" value="Genomic_DNA"/>
</dbReference>
<proteinExistence type="inferred from homology"/>
<dbReference type="Pfam" id="PF06783">
    <property type="entry name" value="UPF0239"/>
    <property type="match status" value="1"/>
</dbReference>
<feature type="transmembrane region" description="Helical" evidence="7">
    <location>
        <begin position="22"/>
        <end position="42"/>
    </location>
</feature>
<evidence type="ECO:0000256" key="4">
    <source>
        <dbReference type="ARBA" id="ARBA00022989"/>
    </source>
</evidence>
<evidence type="ECO:0000256" key="6">
    <source>
        <dbReference type="SAM" id="MobiDB-lite"/>
    </source>
</evidence>
<keyword evidence="9" id="KW-1185">Reference proteome</keyword>
<dbReference type="OrthoDB" id="10040809at2759"/>
<dbReference type="PANTHER" id="PTHR14409:SF0">
    <property type="entry name" value="PROTEIN MANBAL"/>
    <property type="match status" value="1"/>
</dbReference>
<accession>A0A1J1IG79</accession>
<evidence type="ECO:0000313" key="9">
    <source>
        <dbReference type="Proteomes" id="UP000183832"/>
    </source>
</evidence>